<dbReference type="GO" id="GO:0008270">
    <property type="term" value="F:zinc ion binding"/>
    <property type="evidence" value="ECO:0007669"/>
    <property type="project" value="UniProtKB-UniRule"/>
</dbReference>
<dbReference type="PANTHER" id="PTHR30390">
    <property type="entry name" value="SEDOHEPTULOSE 7-PHOSPHATE ISOMERASE / DNAA INITIATOR-ASSOCIATING FACTOR FOR REPLICATION INITIATION"/>
    <property type="match status" value="1"/>
</dbReference>
<evidence type="ECO:0000256" key="3">
    <source>
        <dbReference type="ARBA" id="ARBA00009894"/>
    </source>
</evidence>
<evidence type="ECO:0000256" key="8">
    <source>
        <dbReference type="ARBA" id="ARBA00023277"/>
    </source>
</evidence>
<evidence type="ECO:0000313" key="11">
    <source>
        <dbReference type="EMBL" id="SDC21884.1"/>
    </source>
</evidence>
<keyword evidence="5 9" id="KW-0479">Metal-binding</keyword>
<dbReference type="GO" id="GO:0005975">
    <property type="term" value="P:carbohydrate metabolic process"/>
    <property type="evidence" value="ECO:0007669"/>
    <property type="project" value="UniProtKB-UniRule"/>
</dbReference>
<keyword evidence="7 9" id="KW-0413">Isomerase</keyword>
<gene>
    <name evidence="9" type="primary">gmhA</name>
    <name evidence="11" type="ORF">SAMN05660835_00473</name>
</gene>
<dbReference type="RefSeq" id="WP_025392175.1">
    <property type="nucleotide sequence ID" value="NZ_FMYU01000003.1"/>
</dbReference>
<dbReference type="OrthoDB" id="9810929at2"/>
<dbReference type="InterPro" id="IPR004515">
    <property type="entry name" value="Phosphoheptose_Isoase"/>
</dbReference>
<feature type="binding site" evidence="9">
    <location>
        <position position="119"/>
    </location>
    <ligand>
        <name>substrate</name>
    </ligand>
</feature>
<feature type="domain" description="SIS" evidence="10">
    <location>
        <begin position="31"/>
        <end position="186"/>
    </location>
</feature>
<dbReference type="Proteomes" id="UP000199411">
    <property type="component" value="Unassembled WGS sequence"/>
</dbReference>
<feature type="binding site" evidence="9">
    <location>
        <begin position="114"/>
        <end position="116"/>
    </location>
    <ligand>
        <name>substrate</name>
    </ligand>
</feature>
<evidence type="ECO:0000256" key="6">
    <source>
        <dbReference type="ARBA" id="ARBA00022833"/>
    </source>
</evidence>
<evidence type="ECO:0000313" key="12">
    <source>
        <dbReference type="Proteomes" id="UP000199411"/>
    </source>
</evidence>
<dbReference type="GO" id="GO:2001061">
    <property type="term" value="P:D-glycero-D-manno-heptose 7-phosphate biosynthetic process"/>
    <property type="evidence" value="ECO:0007669"/>
    <property type="project" value="UniProtKB-UniPathway"/>
</dbReference>
<dbReference type="AlphaFoldDB" id="A0A1G6JT36"/>
<name>A0A1G6JT36_9BACT</name>
<dbReference type="EMBL" id="FMYU01000003">
    <property type="protein sequence ID" value="SDC21884.1"/>
    <property type="molecule type" value="Genomic_DNA"/>
</dbReference>
<dbReference type="InterPro" id="IPR001347">
    <property type="entry name" value="SIS_dom"/>
</dbReference>
<reference evidence="12" key="1">
    <citation type="submission" date="2016-10" db="EMBL/GenBank/DDBJ databases">
        <authorList>
            <person name="Varghese N."/>
            <person name="Submissions S."/>
        </authorList>
    </citation>
    <scope>NUCLEOTIDE SEQUENCE [LARGE SCALE GENOMIC DNA]</scope>
    <source>
        <strain evidence="12">DSM 8415</strain>
    </source>
</reference>
<dbReference type="EC" id="5.3.1.28" evidence="9"/>
<dbReference type="PROSITE" id="PS51464">
    <property type="entry name" value="SIS"/>
    <property type="match status" value="1"/>
</dbReference>
<dbReference type="PANTHER" id="PTHR30390:SF6">
    <property type="entry name" value="DNAA INITIATOR-ASSOCIATING PROTEIN DIAA"/>
    <property type="match status" value="1"/>
</dbReference>
<comment type="function">
    <text evidence="9">Catalyzes the isomerization of sedoheptulose 7-phosphate in D-glycero-D-manno-heptose 7-phosphate.</text>
</comment>
<dbReference type="Gene3D" id="3.40.50.10490">
    <property type="entry name" value="Glucose-6-phosphate isomerase like protein, domain 1"/>
    <property type="match status" value="1"/>
</dbReference>
<evidence type="ECO:0000259" key="10">
    <source>
        <dbReference type="PROSITE" id="PS51464"/>
    </source>
</evidence>
<comment type="catalytic activity">
    <reaction evidence="1 9">
        <text>2 D-sedoheptulose 7-phosphate = D-glycero-alpha-D-manno-heptose 7-phosphate + D-glycero-beta-D-manno-heptose 7-phosphate</text>
        <dbReference type="Rhea" id="RHEA:27489"/>
        <dbReference type="ChEBI" id="CHEBI:57483"/>
        <dbReference type="ChEBI" id="CHEBI:60203"/>
        <dbReference type="ChEBI" id="CHEBI:60204"/>
        <dbReference type="EC" id="5.3.1.28"/>
    </reaction>
</comment>
<dbReference type="CDD" id="cd05006">
    <property type="entry name" value="SIS_GmhA"/>
    <property type="match status" value="1"/>
</dbReference>
<dbReference type="GO" id="GO:0008968">
    <property type="term" value="F:D-sedoheptulose 7-phosphate isomerase activity"/>
    <property type="evidence" value="ECO:0007669"/>
    <property type="project" value="UniProtKB-UniRule"/>
</dbReference>
<evidence type="ECO:0000256" key="7">
    <source>
        <dbReference type="ARBA" id="ARBA00023235"/>
    </source>
</evidence>
<feature type="binding site" evidence="9">
    <location>
        <position position="55"/>
    </location>
    <ligand>
        <name>Zn(2+)</name>
        <dbReference type="ChEBI" id="CHEBI:29105"/>
    </ligand>
</feature>
<keyword evidence="6 9" id="KW-0862">Zinc</keyword>
<dbReference type="Pfam" id="PF13580">
    <property type="entry name" value="SIS_2"/>
    <property type="match status" value="1"/>
</dbReference>
<evidence type="ECO:0000256" key="5">
    <source>
        <dbReference type="ARBA" id="ARBA00022723"/>
    </source>
</evidence>
<dbReference type="InterPro" id="IPR050099">
    <property type="entry name" value="SIS_GmhA/DiaA_subfam"/>
</dbReference>
<feature type="binding site" evidence="9">
    <location>
        <position position="59"/>
    </location>
    <ligand>
        <name>Zn(2+)</name>
        <dbReference type="ChEBI" id="CHEBI:29105"/>
    </ligand>
</feature>
<feature type="binding site" evidence="9">
    <location>
        <position position="174"/>
    </location>
    <ligand>
        <name>Zn(2+)</name>
        <dbReference type="ChEBI" id="CHEBI:29105"/>
    </ligand>
</feature>
<keyword evidence="8 9" id="KW-0119">Carbohydrate metabolism</keyword>
<comment type="cofactor">
    <cofactor evidence="9">
        <name>Zn(2+)</name>
        <dbReference type="ChEBI" id="CHEBI:29105"/>
    </cofactor>
    <text evidence="9">Binds 1 zinc ion per subunit.</text>
</comment>
<protein>
    <recommendedName>
        <fullName evidence="9">Phosphoheptose isomerase</fullName>
        <ecNumber evidence="9">5.3.1.28</ecNumber>
    </recommendedName>
    <alternativeName>
        <fullName evidence="9">Sedoheptulose 7-phosphate isomerase</fullName>
    </alternativeName>
</protein>
<dbReference type="InterPro" id="IPR046348">
    <property type="entry name" value="SIS_dom_sf"/>
</dbReference>
<keyword evidence="12" id="KW-1185">Reference proteome</keyword>
<evidence type="ECO:0000256" key="1">
    <source>
        <dbReference type="ARBA" id="ARBA00000348"/>
    </source>
</evidence>
<accession>A0A1G6JT36</accession>
<dbReference type="GO" id="GO:0005737">
    <property type="term" value="C:cytoplasm"/>
    <property type="evidence" value="ECO:0007669"/>
    <property type="project" value="UniProtKB-SubCell"/>
</dbReference>
<proteinExistence type="inferred from homology"/>
<dbReference type="SUPFAM" id="SSF53697">
    <property type="entry name" value="SIS domain"/>
    <property type="match status" value="1"/>
</dbReference>
<feature type="binding site" evidence="9">
    <location>
        <position position="166"/>
    </location>
    <ligand>
        <name>Zn(2+)</name>
        <dbReference type="ChEBI" id="CHEBI:29105"/>
    </ligand>
</feature>
<evidence type="ECO:0000256" key="9">
    <source>
        <dbReference type="HAMAP-Rule" id="MF_00067"/>
    </source>
</evidence>
<sequence>MDFVELCEQTAQKFLQLQSRQKELENISTVIFNALSNNNKLLIFGNGGSAADAQHMAAELVGRFLKERKAISAIALTTDTSIITSIANDYSFDKVFERQIDALGKRGDIAFGISTSGNSKNVYLAIKKANEIGLTTIALLGKDGGIIKDIAKISFIVDSNYTPTIQELHIFIIHNICKIIEDLWTK</sequence>
<organism evidence="11 12">
    <name type="scientific">Desulfurella multipotens</name>
    <dbReference type="NCBI Taxonomy" id="79269"/>
    <lineage>
        <taxon>Bacteria</taxon>
        <taxon>Pseudomonadati</taxon>
        <taxon>Campylobacterota</taxon>
        <taxon>Desulfurellia</taxon>
        <taxon>Desulfurellales</taxon>
        <taxon>Desulfurellaceae</taxon>
        <taxon>Desulfurella</taxon>
    </lineage>
</organism>
<keyword evidence="4 9" id="KW-0963">Cytoplasm</keyword>
<comment type="subcellular location">
    <subcellularLocation>
        <location evidence="2 9">Cytoplasm</location>
    </subcellularLocation>
</comment>
<dbReference type="InterPro" id="IPR035461">
    <property type="entry name" value="GmhA/DiaA"/>
</dbReference>
<feature type="binding site" evidence="9">
    <location>
        <begin position="88"/>
        <end position="89"/>
    </location>
    <ligand>
        <name>substrate</name>
    </ligand>
</feature>
<dbReference type="UniPathway" id="UPA00041">
    <property type="reaction ID" value="UER00436"/>
</dbReference>
<feature type="binding site" evidence="9">
    <location>
        <position position="166"/>
    </location>
    <ligand>
        <name>substrate</name>
    </ligand>
</feature>
<feature type="binding site" evidence="9">
    <location>
        <position position="59"/>
    </location>
    <ligand>
        <name>substrate</name>
    </ligand>
</feature>
<evidence type="ECO:0000256" key="4">
    <source>
        <dbReference type="ARBA" id="ARBA00022490"/>
    </source>
</evidence>
<comment type="similarity">
    <text evidence="3 9">Belongs to the SIS family. GmhA subfamily.</text>
</comment>
<dbReference type="HAMAP" id="MF_00067">
    <property type="entry name" value="GmhA"/>
    <property type="match status" value="1"/>
</dbReference>
<evidence type="ECO:0000256" key="2">
    <source>
        <dbReference type="ARBA" id="ARBA00004496"/>
    </source>
</evidence>
<dbReference type="GO" id="GO:0097367">
    <property type="term" value="F:carbohydrate derivative binding"/>
    <property type="evidence" value="ECO:0007669"/>
    <property type="project" value="InterPro"/>
</dbReference>
<feature type="binding site" evidence="9">
    <location>
        <begin position="46"/>
        <end position="48"/>
    </location>
    <ligand>
        <name>substrate</name>
    </ligand>
</feature>
<comment type="miscellaneous">
    <text evidence="9">The reaction produces a racemic mixture of D-glycero-alpha-D-manno-heptose 7-phosphate and D-glycero-beta-D-manno-heptose 7-phosphate.</text>
</comment>
<comment type="pathway">
    <text evidence="9">Carbohydrate biosynthesis; D-glycero-D-manno-heptose 7-phosphate biosynthesis; D-glycero-alpha-D-manno-heptose 7-phosphate and D-glycero-beta-D-manno-heptose 7-phosphate from sedoheptulose 7-phosphate: step 1/1.</text>
</comment>